<evidence type="ECO:0000313" key="3">
    <source>
        <dbReference type="Proteomes" id="UP001519460"/>
    </source>
</evidence>
<sequence>MCSVVLDQLGPRAIISRHHFLAKSHAILHLAFPAGWQSQTIPARGDHVSLKSLTAGDDVFRRRSCVTPSAARRTKQSKEETRPAAKRCL</sequence>
<name>A0ABD0L907_9CAEN</name>
<reference evidence="2 3" key="1">
    <citation type="journal article" date="2023" name="Sci. Data">
        <title>Genome assembly of the Korean intertidal mud-creeper Batillaria attramentaria.</title>
        <authorList>
            <person name="Patra A.K."/>
            <person name="Ho P.T."/>
            <person name="Jun S."/>
            <person name="Lee S.J."/>
            <person name="Kim Y."/>
            <person name="Won Y.J."/>
        </authorList>
    </citation>
    <scope>NUCLEOTIDE SEQUENCE [LARGE SCALE GENOMIC DNA]</scope>
    <source>
        <strain evidence="2">Wonlab-2016</strain>
    </source>
</reference>
<accession>A0ABD0L907</accession>
<evidence type="ECO:0000256" key="1">
    <source>
        <dbReference type="SAM" id="MobiDB-lite"/>
    </source>
</evidence>
<protein>
    <submittedName>
        <fullName evidence="2">Uncharacterized protein</fullName>
    </submittedName>
</protein>
<organism evidence="2 3">
    <name type="scientific">Batillaria attramentaria</name>
    <dbReference type="NCBI Taxonomy" id="370345"/>
    <lineage>
        <taxon>Eukaryota</taxon>
        <taxon>Metazoa</taxon>
        <taxon>Spiralia</taxon>
        <taxon>Lophotrochozoa</taxon>
        <taxon>Mollusca</taxon>
        <taxon>Gastropoda</taxon>
        <taxon>Caenogastropoda</taxon>
        <taxon>Sorbeoconcha</taxon>
        <taxon>Cerithioidea</taxon>
        <taxon>Batillariidae</taxon>
        <taxon>Batillaria</taxon>
    </lineage>
</organism>
<keyword evidence="3" id="KW-1185">Reference proteome</keyword>
<comment type="caution">
    <text evidence="2">The sequence shown here is derived from an EMBL/GenBank/DDBJ whole genome shotgun (WGS) entry which is preliminary data.</text>
</comment>
<dbReference type="AlphaFoldDB" id="A0ABD0L907"/>
<proteinExistence type="predicted"/>
<feature type="region of interest" description="Disordered" evidence="1">
    <location>
        <begin position="66"/>
        <end position="89"/>
    </location>
</feature>
<dbReference type="EMBL" id="JACVVK020000070">
    <property type="protein sequence ID" value="KAK7495977.1"/>
    <property type="molecule type" value="Genomic_DNA"/>
</dbReference>
<dbReference type="Proteomes" id="UP001519460">
    <property type="component" value="Unassembled WGS sequence"/>
</dbReference>
<evidence type="ECO:0000313" key="2">
    <source>
        <dbReference type="EMBL" id="KAK7495977.1"/>
    </source>
</evidence>
<gene>
    <name evidence="2" type="ORF">BaRGS_00012678</name>
</gene>